<dbReference type="CDD" id="cd00067">
    <property type="entry name" value="GAL4"/>
    <property type="match status" value="1"/>
</dbReference>
<dbReference type="PROSITE" id="PS50048">
    <property type="entry name" value="ZN2_CY6_FUNGAL_2"/>
    <property type="match status" value="1"/>
</dbReference>
<protein>
    <recommendedName>
        <fullName evidence="8">Zn(2)-C6 fungal-type domain-containing protein</fullName>
    </recommendedName>
</protein>
<evidence type="ECO:0000256" key="6">
    <source>
        <dbReference type="ARBA" id="ARBA00023242"/>
    </source>
</evidence>
<evidence type="ECO:0000256" key="5">
    <source>
        <dbReference type="ARBA" id="ARBA00023163"/>
    </source>
</evidence>
<feature type="compositionally biased region" description="Low complexity" evidence="7">
    <location>
        <begin position="22"/>
        <end position="34"/>
    </location>
</feature>
<dbReference type="PROSITE" id="PS00463">
    <property type="entry name" value="ZN2_CY6_FUNGAL_1"/>
    <property type="match status" value="1"/>
</dbReference>
<dbReference type="Pfam" id="PF00172">
    <property type="entry name" value="Zn_clus"/>
    <property type="match status" value="1"/>
</dbReference>
<dbReference type="EMBL" id="JAUTXT010000046">
    <property type="protein sequence ID" value="KAK3671148.1"/>
    <property type="molecule type" value="Genomic_DNA"/>
</dbReference>
<dbReference type="InterPro" id="IPR036864">
    <property type="entry name" value="Zn2-C6_fun-type_DNA-bd_sf"/>
</dbReference>
<keyword evidence="6" id="KW-0539">Nucleus</keyword>
<gene>
    <name evidence="9" type="ORF">LTR78_008949</name>
</gene>
<dbReference type="InterPro" id="IPR052360">
    <property type="entry name" value="Transcr_Regulatory_Proteins"/>
</dbReference>
<feature type="region of interest" description="Disordered" evidence="7">
    <location>
        <begin position="13"/>
        <end position="61"/>
    </location>
</feature>
<keyword evidence="3" id="KW-0805">Transcription regulation</keyword>
<accession>A0AAE0TT25</accession>
<dbReference type="SMART" id="SM00066">
    <property type="entry name" value="GAL4"/>
    <property type="match status" value="1"/>
</dbReference>
<proteinExistence type="predicted"/>
<evidence type="ECO:0000313" key="9">
    <source>
        <dbReference type="EMBL" id="KAK3671148.1"/>
    </source>
</evidence>
<organism evidence="9 10">
    <name type="scientific">Recurvomyces mirabilis</name>
    <dbReference type="NCBI Taxonomy" id="574656"/>
    <lineage>
        <taxon>Eukaryota</taxon>
        <taxon>Fungi</taxon>
        <taxon>Dikarya</taxon>
        <taxon>Ascomycota</taxon>
        <taxon>Pezizomycotina</taxon>
        <taxon>Dothideomycetes</taxon>
        <taxon>Dothideomycetidae</taxon>
        <taxon>Mycosphaerellales</taxon>
        <taxon>Teratosphaeriaceae</taxon>
        <taxon>Recurvomyces</taxon>
    </lineage>
</organism>
<evidence type="ECO:0000256" key="7">
    <source>
        <dbReference type="SAM" id="MobiDB-lite"/>
    </source>
</evidence>
<dbReference type="SUPFAM" id="SSF57701">
    <property type="entry name" value="Zn2/Cys6 DNA-binding domain"/>
    <property type="match status" value="1"/>
</dbReference>
<sequence length="594" mass="66619">MVGANKVQILPVRRALSSVSTSGSKNDSVSLSSDSADDDGEGGGPSKKTKKPRTSKPKVRTGCTTCKIRRVKCDETKPACTRCTTTGRKCDGYYIPPRKNARKESPEARAPSAPLERSLDTIKGTPTELMAIEFFQARAGPSLASYFDASFWTRLVLQISRVEPAIHYAIIAVGYLNLQRQSMGSTLHMRRPVVMNDPLAASVPLKKARSDHNDPFALAQYNRAITLLAQRLKDPDAATEVALLACILFVCIEFLRGDVEPAFKHFKSGMGIALSSLKDSKSAGKVLVNQRIRENMLPFFNRLELLGMLFGQEPGYEYPTFLEDAVPKAFHSVRDARDSVVHLLNINMRWIRNVGRRKYQGGLEAEDFERQKALQHATEDWVTKLDALVITDNVSSRDLDAVRMLRIHQLVMHIWLGTACEIEECTTDKFLPQFEAVVELAESIQQCLGEFENRPTQQATFLFDMEIVSPLYFVGIKCRHPQLRRRALAVLRSSVRREGLWDSDMAAVIAGRVVTLEEINLTTLGGSDLPSERDRIHNTQILSMTGEMSSRHSLTIWSKPDGLDGRWDIRNEFLDFDVDALTEVRLRQKLSAHN</sequence>
<dbReference type="Proteomes" id="UP001274830">
    <property type="component" value="Unassembled WGS sequence"/>
</dbReference>
<keyword evidence="4" id="KW-0238">DNA-binding</keyword>
<keyword evidence="5" id="KW-0804">Transcription</keyword>
<dbReference type="PANTHER" id="PTHR36206">
    <property type="entry name" value="ASPERCRYPTIN BIOSYNTHESIS CLUSTER-SPECIFIC TRANSCRIPTION REGULATOR ATNN-RELATED"/>
    <property type="match status" value="1"/>
</dbReference>
<evidence type="ECO:0000256" key="1">
    <source>
        <dbReference type="ARBA" id="ARBA00022723"/>
    </source>
</evidence>
<dbReference type="Gene3D" id="4.10.240.10">
    <property type="entry name" value="Zn(2)-C6 fungal-type DNA-binding domain"/>
    <property type="match status" value="1"/>
</dbReference>
<feature type="region of interest" description="Disordered" evidence="7">
    <location>
        <begin position="97"/>
        <end position="116"/>
    </location>
</feature>
<keyword evidence="10" id="KW-1185">Reference proteome</keyword>
<evidence type="ECO:0000256" key="4">
    <source>
        <dbReference type="ARBA" id="ARBA00023125"/>
    </source>
</evidence>
<evidence type="ECO:0000256" key="2">
    <source>
        <dbReference type="ARBA" id="ARBA00022833"/>
    </source>
</evidence>
<evidence type="ECO:0000313" key="10">
    <source>
        <dbReference type="Proteomes" id="UP001274830"/>
    </source>
</evidence>
<comment type="caution">
    <text evidence="9">The sequence shown here is derived from an EMBL/GenBank/DDBJ whole genome shotgun (WGS) entry which is preliminary data.</text>
</comment>
<evidence type="ECO:0000259" key="8">
    <source>
        <dbReference type="PROSITE" id="PS50048"/>
    </source>
</evidence>
<name>A0AAE0TT25_9PEZI</name>
<feature type="domain" description="Zn(2)-C6 fungal-type" evidence="8">
    <location>
        <begin position="62"/>
        <end position="90"/>
    </location>
</feature>
<keyword evidence="1" id="KW-0479">Metal-binding</keyword>
<dbReference type="GO" id="GO:0008270">
    <property type="term" value="F:zinc ion binding"/>
    <property type="evidence" value="ECO:0007669"/>
    <property type="project" value="InterPro"/>
</dbReference>
<dbReference type="PANTHER" id="PTHR36206:SF12">
    <property type="entry name" value="ASPERCRYPTIN BIOSYNTHESIS CLUSTER-SPECIFIC TRANSCRIPTION REGULATOR ATNN-RELATED"/>
    <property type="match status" value="1"/>
</dbReference>
<dbReference type="GO" id="GO:0000981">
    <property type="term" value="F:DNA-binding transcription factor activity, RNA polymerase II-specific"/>
    <property type="evidence" value="ECO:0007669"/>
    <property type="project" value="InterPro"/>
</dbReference>
<dbReference type="GO" id="GO:0003677">
    <property type="term" value="F:DNA binding"/>
    <property type="evidence" value="ECO:0007669"/>
    <property type="project" value="UniProtKB-KW"/>
</dbReference>
<feature type="compositionally biased region" description="Basic residues" evidence="7">
    <location>
        <begin position="47"/>
        <end position="59"/>
    </location>
</feature>
<reference evidence="9" key="1">
    <citation type="submission" date="2023-07" db="EMBL/GenBank/DDBJ databases">
        <title>Black Yeasts Isolated from many extreme environments.</title>
        <authorList>
            <person name="Coleine C."/>
            <person name="Stajich J.E."/>
            <person name="Selbmann L."/>
        </authorList>
    </citation>
    <scope>NUCLEOTIDE SEQUENCE</scope>
    <source>
        <strain evidence="9">CCFEE 5485</strain>
    </source>
</reference>
<dbReference type="AlphaFoldDB" id="A0AAE0TT25"/>
<keyword evidence="2" id="KW-0862">Zinc</keyword>
<dbReference type="InterPro" id="IPR001138">
    <property type="entry name" value="Zn2Cys6_DnaBD"/>
</dbReference>
<evidence type="ECO:0000256" key="3">
    <source>
        <dbReference type="ARBA" id="ARBA00023015"/>
    </source>
</evidence>